<keyword evidence="3" id="KW-1003">Cell membrane</keyword>
<evidence type="ECO:0000259" key="15">
    <source>
        <dbReference type="PROSITE" id="PS50929"/>
    </source>
</evidence>
<dbReference type="InterPro" id="IPR027417">
    <property type="entry name" value="P-loop_NTPase"/>
</dbReference>
<protein>
    <recommendedName>
        <fullName evidence="12">Cyclolysin secretion/processing ATP-binding protein CyaB</fullName>
    </recommendedName>
</protein>
<name>A0A133XNQ6_9RHOO</name>
<comment type="similarity">
    <text evidence="11">Belongs to the ABC transporter superfamily. Cyclolysin exporter (TC 3.A.1.109.2) family.</text>
</comment>
<evidence type="ECO:0000313" key="16">
    <source>
        <dbReference type="EMBL" id="KXB32579.1"/>
    </source>
</evidence>
<accession>A0A133XNQ6</accession>
<evidence type="ECO:0000256" key="12">
    <source>
        <dbReference type="ARBA" id="ARBA00072252"/>
    </source>
</evidence>
<proteinExistence type="inferred from homology"/>
<dbReference type="STRING" id="281362.AT959_02550"/>
<dbReference type="Gene3D" id="3.40.50.300">
    <property type="entry name" value="P-loop containing nucleotide triphosphate hydrolases"/>
    <property type="match status" value="1"/>
</dbReference>
<feature type="transmembrane region" description="Helical" evidence="13">
    <location>
        <begin position="209"/>
        <end position="229"/>
    </location>
</feature>
<sequence length="718" mass="79786">MQTSEGGLGYQEALWLLGSLCSLYRIPFDPKLVEQDFPPPHSLATFHEAARALGFKTGHSPHPADWQKMPLPAIAFLRAVPETTSDEIVPTLPVLILKTDGHKLLYFRAGSQAPETITVEEAVTQFEPELILASREASGTNKNGEIPGFEVEKNEFGFQWFIPELLKYKAIWRDVLLASLAIQLVGLATPLFTQVIIDKVVLHQTHSTLIVLGVALVMFMLFTSGMSWLRQYLVLHTGNRIDAVLGSQVFRHLLRLPLPYFEHRPTGTLVARLHGVETIREFVSGAAVTLVLDFPFLLIFLAVMFAYSWQLSLIAVGLLGTIAFISFLVAPVFRDKLNQQFMLGARNQSFLTEYVAGMATVKSLQMEADIDKKYGDFLAQYLAAGFSTKQVGNTYNVISNALEQVMTLAILIVGALLVMQNDGFTVGMLVAFQMFAGRMSQPLLRLVGLWQEFQQANIAVKRLGDILDMPQEPHTLTPTRENQGPGRIDLSHLAFRYSEHHPWLYKNLSLTLKPGHLTVLMGPSGCGKSTLAKLLLGFYQPNEGQIALDGKDIRHLAANELRQIFGVVPQETVLFAGTLYDNLVMAHPHASFEDVIQACKAAEIHEVIETLNDGYQTEIGERGTGLSGGQRQRIAIARALLKRPKILVFDEAVSNLDQQTAEHFARTINKLKGKVTMLFITHQVPRGLMVDEVIDLGASTTRQMEVVEEEINDFFSAN</sequence>
<dbReference type="SUPFAM" id="SSF52540">
    <property type="entry name" value="P-loop containing nucleoside triphosphate hydrolases"/>
    <property type="match status" value="1"/>
</dbReference>
<dbReference type="PROSITE" id="PS00211">
    <property type="entry name" value="ABC_TRANSPORTER_1"/>
    <property type="match status" value="1"/>
</dbReference>
<feature type="transmembrane region" description="Helical" evidence="13">
    <location>
        <begin position="313"/>
        <end position="333"/>
    </location>
</feature>
<comment type="subcellular location">
    <subcellularLocation>
        <location evidence="1">Cell membrane</location>
        <topology evidence="1">Multi-pass membrane protein</topology>
    </subcellularLocation>
</comment>
<dbReference type="GO" id="GO:0005524">
    <property type="term" value="F:ATP binding"/>
    <property type="evidence" value="ECO:0007669"/>
    <property type="project" value="UniProtKB-KW"/>
</dbReference>
<evidence type="ECO:0000256" key="3">
    <source>
        <dbReference type="ARBA" id="ARBA00022475"/>
    </source>
</evidence>
<keyword evidence="9 13" id="KW-0472">Membrane</keyword>
<dbReference type="InterPro" id="IPR011527">
    <property type="entry name" value="ABC1_TM_dom"/>
</dbReference>
<evidence type="ECO:0000256" key="4">
    <source>
        <dbReference type="ARBA" id="ARBA00022692"/>
    </source>
</evidence>
<keyword evidence="7" id="KW-0067">ATP-binding</keyword>
<evidence type="ECO:0000256" key="13">
    <source>
        <dbReference type="SAM" id="Phobius"/>
    </source>
</evidence>
<dbReference type="PANTHER" id="PTHR24221:SF647">
    <property type="entry name" value="BLL6336 PROTEIN"/>
    <property type="match status" value="1"/>
</dbReference>
<evidence type="ECO:0000256" key="8">
    <source>
        <dbReference type="ARBA" id="ARBA00022989"/>
    </source>
</evidence>
<comment type="function">
    <text evidence="10">Involved in the export of calmodulin-sensitive adenylate cyclase-hemolysin (cyclolysin).</text>
</comment>
<dbReference type="Proteomes" id="UP000070186">
    <property type="component" value="Unassembled WGS sequence"/>
</dbReference>
<keyword evidence="2" id="KW-0813">Transport</keyword>
<gene>
    <name evidence="16" type="ORF">AT959_02550</name>
</gene>
<dbReference type="InterPro" id="IPR036640">
    <property type="entry name" value="ABC1_TM_sf"/>
</dbReference>
<reference evidence="16 17" key="1">
    <citation type="submission" date="2015-12" db="EMBL/GenBank/DDBJ databases">
        <title>Nitrous oxide reduction kinetics distinguish bacteria harboring typical versus atypical NosZ.</title>
        <authorList>
            <person name="Yoon S."/>
            <person name="Nissen S."/>
            <person name="Park D."/>
            <person name="Sanford R.A."/>
            <person name="Loeffler F.E."/>
        </authorList>
    </citation>
    <scope>NUCLEOTIDE SEQUENCE [LARGE SCALE GENOMIC DNA]</scope>
    <source>
        <strain evidence="16 17">ATCC BAA-841</strain>
    </source>
</reference>
<keyword evidence="5" id="KW-0354">Hemolysis</keyword>
<evidence type="ECO:0000256" key="7">
    <source>
        <dbReference type="ARBA" id="ARBA00022840"/>
    </source>
</evidence>
<dbReference type="PROSITE" id="PS50929">
    <property type="entry name" value="ABC_TM1F"/>
    <property type="match status" value="1"/>
</dbReference>
<evidence type="ECO:0000256" key="9">
    <source>
        <dbReference type="ARBA" id="ARBA00023136"/>
    </source>
</evidence>
<dbReference type="PROSITE" id="PS50893">
    <property type="entry name" value="ABC_TRANSPORTER_2"/>
    <property type="match status" value="1"/>
</dbReference>
<comment type="caution">
    <text evidence="16">The sequence shown here is derived from an EMBL/GenBank/DDBJ whole genome shotgun (WGS) entry which is preliminary data.</text>
</comment>
<dbReference type="GO" id="GO:0005886">
    <property type="term" value="C:plasma membrane"/>
    <property type="evidence" value="ECO:0007669"/>
    <property type="project" value="UniProtKB-SubCell"/>
</dbReference>
<dbReference type="SUPFAM" id="SSF90123">
    <property type="entry name" value="ABC transporter transmembrane region"/>
    <property type="match status" value="1"/>
</dbReference>
<feature type="domain" description="ABC transmembrane type-1" evidence="15">
    <location>
        <begin position="175"/>
        <end position="455"/>
    </location>
</feature>
<dbReference type="InterPro" id="IPR003593">
    <property type="entry name" value="AAA+_ATPase"/>
</dbReference>
<dbReference type="Pfam" id="PF00664">
    <property type="entry name" value="ABC_membrane"/>
    <property type="match status" value="1"/>
</dbReference>
<dbReference type="FunFam" id="3.40.50.300:FF:000299">
    <property type="entry name" value="ABC transporter ATP-binding protein/permease"/>
    <property type="match status" value="1"/>
</dbReference>
<feature type="transmembrane region" description="Helical" evidence="13">
    <location>
        <begin position="282"/>
        <end position="307"/>
    </location>
</feature>
<keyword evidence="6" id="KW-0547">Nucleotide-binding</keyword>
<keyword evidence="8 13" id="KW-1133">Transmembrane helix</keyword>
<feature type="transmembrane region" description="Helical" evidence="13">
    <location>
        <begin position="408"/>
        <end position="435"/>
    </location>
</feature>
<dbReference type="InterPro" id="IPR017871">
    <property type="entry name" value="ABC_transporter-like_CS"/>
</dbReference>
<keyword evidence="17" id="KW-1185">Reference proteome</keyword>
<dbReference type="GO" id="GO:0016887">
    <property type="term" value="F:ATP hydrolysis activity"/>
    <property type="evidence" value="ECO:0007669"/>
    <property type="project" value="InterPro"/>
</dbReference>
<dbReference type="GO" id="GO:0034040">
    <property type="term" value="F:ATPase-coupled lipid transmembrane transporter activity"/>
    <property type="evidence" value="ECO:0007669"/>
    <property type="project" value="TreeGrafter"/>
</dbReference>
<organism evidence="16 17">
    <name type="scientific">Dechloromonas denitrificans</name>
    <dbReference type="NCBI Taxonomy" id="281362"/>
    <lineage>
        <taxon>Bacteria</taxon>
        <taxon>Pseudomonadati</taxon>
        <taxon>Pseudomonadota</taxon>
        <taxon>Betaproteobacteria</taxon>
        <taxon>Rhodocyclales</taxon>
        <taxon>Azonexaceae</taxon>
        <taxon>Dechloromonas</taxon>
    </lineage>
</organism>
<dbReference type="RefSeq" id="WP_066880214.1">
    <property type="nucleotide sequence ID" value="NZ_LODL01000005.1"/>
</dbReference>
<feature type="transmembrane region" description="Helical" evidence="13">
    <location>
        <begin position="175"/>
        <end position="197"/>
    </location>
</feature>
<keyword evidence="4 13" id="KW-0812">Transmembrane</keyword>
<dbReference type="GO" id="GO:0031640">
    <property type="term" value="P:killing of cells of another organism"/>
    <property type="evidence" value="ECO:0007669"/>
    <property type="project" value="UniProtKB-KW"/>
</dbReference>
<evidence type="ECO:0000259" key="14">
    <source>
        <dbReference type="PROSITE" id="PS50893"/>
    </source>
</evidence>
<evidence type="ECO:0000256" key="1">
    <source>
        <dbReference type="ARBA" id="ARBA00004651"/>
    </source>
</evidence>
<evidence type="ECO:0000256" key="10">
    <source>
        <dbReference type="ARBA" id="ARBA00055355"/>
    </source>
</evidence>
<evidence type="ECO:0000313" key="17">
    <source>
        <dbReference type="Proteomes" id="UP000070186"/>
    </source>
</evidence>
<evidence type="ECO:0000256" key="6">
    <source>
        <dbReference type="ARBA" id="ARBA00022741"/>
    </source>
</evidence>
<dbReference type="CDD" id="cd18588">
    <property type="entry name" value="ABC_6TM_CyaB_HlyB_like"/>
    <property type="match status" value="1"/>
</dbReference>
<dbReference type="Pfam" id="PF00005">
    <property type="entry name" value="ABC_tran"/>
    <property type="match status" value="1"/>
</dbReference>
<dbReference type="PANTHER" id="PTHR24221">
    <property type="entry name" value="ATP-BINDING CASSETTE SUB-FAMILY B"/>
    <property type="match status" value="1"/>
</dbReference>
<dbReference type="GO" id="GO:0140359">
    <property type="term" value="F:ABC-type transporter activity"/>
    <property type="evidence" value="ECO:0007669"/>
    <property type="project" value="InterPro"/>
</dbReference>
<dbReference type="InterPro" id="IPR003439">
    <property type="entry name" value="ABC_transporter-like_ATP-bd"/>
</dbReference>
<dbReference type="EMBL" id="LODL01000005">
    <property type="protein sequence ID" value="KXB32579.1"/>
    <property type="molecule type" value="Genomic_DNA"/>
</dbReference>
<evidence type="ECO:0000256" key="2">
    <source>
        <dbReference type="ARBA" id="ARBA00022448"/>
    </source>
</evidence>
<dbReference type="Gene3D" id="1.20.1560.10">
    <property type="entry name" value="ABC transporter type 1, transmembrane domain"/>
    <property type="match status" value="1"/>
</dbReference>
<dbReference type="InterPro" id="IPR039421">
    <property type="entry name" value="Type_1_exporter"/>
</dbReference>
<evidence type="ECO:0000256" key="11">
    <source>
        <dbReference type="ARBA" id="ARBA00061173"/>
    </source>
</evidence>
<evidence type="ECO:0000256" key="5">
    <source>
        <dbReference type="ARBA" id="ARBA00022735"/>
    </source>
</evidence>
<feature type="domain" description="ABC transporter" evidence="14">
    <location>
        <begin position="488"/>
        <end position="717"/>
    </location>
</feature>
<keyword evidence="5" id="KW-0204">Cytolysis</keyword>
<dbReference type="AlphaFoldDB" id="A0A133XNQ6"/>
<dbReference type="SMART" id="SM00382">
    <property type="entry name" value="AAA"/>
    <property type="match status" value="1"/>
</dbReference>